<dbReference type="Pfam" id="PF00440">
    <property type="entry name" value="TetR_N"/>
    <property type="match status" value="1"/>
</dbReference>
<keyword evidence="5" id="KW-1185">Reference proteome</keyword>
<dbReference type="SUPFAM" id="SSF48498">
    <property type="entry name" value="Tetracyclin repressor-like, C-terminal domain"/>
    <property type="match status" value="1"/>
</dbReference>
<dbReference type="PANTHER" id="PTHR30328:SF54">
    <property type="entry name" value="HTH-TYPE TRANSCRIPTIONAL REPRESSOR SCO4008"/>
    <property type="match status" value="1"/>
</dbReference>
<dbReference type="AlphaFoldDB" id="A0A4Y3VWZ7"/>
<protein>
    <submittedName>
        <fullName evidence="4">HTH-type transcriptional repressor</fullName>
    </submittedName>
</protein>
<feature type="DNA-binding region" description="H-T-H motif" evidence="2">
    <location>
        <begin position="58"/>
        <end position="77"/>
    </location>
</feature>
<gene>
    <name evidence="4" type="ORF">SSP24_83000</name>
</gene>
<comment type="caution">
    <text evidence="4">The sequence shown here is derived from an EMBL/GenBank/DDBJ whole genome shotgun (WGS) entry which is preliminary data.</text>
</comment>
<dbReference type="InterPro" id="IPR001647">
    <property type="entry name" value="HTH_TetR"/>
</dbReference>
<dbReference type="SUPFAM" id="SSF46689">
    <property type="entry name" value="Homeodomain-like"/>
    <property type="match status" value="1"/>
</dbReference>
<dbReference type="PRINTS" id="PR00455">
    <property type="entry name" value="HTHTETR"/>
</dbReference>
<dbReference type="PANTHER" id="PTHR30328">
    <property type="entry name" value="TRANSCRIPTIONAL REPRESSOR"/>
    <property type="match status" value="1"/>
</dbReference>
<dbReference type="EMBL" id="BJND01000131">
    <property type="protein sequence ID" value="GEC10645.1"/>
    <property type="molecule type" value="Genomic_DNA"/>
</dbReference>
<sequence>MTYRSTVCAPHSFPVNQTVGYLSGYPVSMAVRDPEATKARIFDAAVAEFARHGIAGARIDRIAAEAKANKQLIYAYFGNKAELFTHVLEKKMLDLAVSVPVDPDDIEAWIDRLMDYHAAHPELLRLLFWEGLEYGTTELPDEPERREHYARKVAALRDGQERGVVTDAIPAPDLLFLLTAVANWAAVVPQMKRILVGAEDTDRERLRASVKEAARRLTAR</sequence>
<evidence type="ECO:0000259" key="3">
    <source>
        <dbReference type="PROSITE" id="PS50977"/>
    </source>
</evidence>
<feature type="domain" description="HTH tetR-type" evidence="3">
    <location>
        <begin position="35"/>
        <end position="95"/>
    </location>
</feature>
<evidence type="ECO:0000313" key="5">
    <source>
        <dbReference type="Proteomes" id="UP000317881"/>
    </source>
</evidence>
<dbReference type="Pfam" id="PF17926">
    <property type="entry name" value="TetR_C_21"/>
    <property type="match status" value="1"/>
</dbReference>
<name>A0A4Y3VWZ7_9ACTN</name>
<proteinExistence type="predicted"/>
<reference evidence="4 5" key="1">
    <citation type="submission" date="2019-06" db="EMBL/GenBank/DDBJ databases">
        <title>Whole genome shotgun sequence of Streptomyces spinoverrucosus NBRC 14228.</title>
        <authorList>
            <person name="Hosoyama A."/>
            <person name="Uohara A."/>
            <person name="Ohji S."/>
            <person name="Ichikawa N."/>
        </authorList>
    </citation>
    <scope>NUCLEOTIDE SEQUENCE [LARGE SCALE GENOMIC DNA]</scope>
    <source>
        <strain evidence="4 5">NBRC 14228</strain>
    </source>
</reference>
<dbReference type="InterPro" id="IPR036271">
    <property type="entry name" value="Tet_transcr_reg_TetR-rel_C_sf"/>
</dbReference>
<dbReference type="PROSITE" id="PS50977">
    <property type="entry name" value="HTH_TETR_2"/>
    <property type="match status" value="1"/>
</dbReference>
<keyword evidence="1 2" id="KW-0238">DNA-binding</keyword>
<evidence type="ECO:0000256" key="2">
    <source>
        <dbReference type="PROSITE-ProRule" id="PRU00335"/>
    </source>
</evidence>
<dbReference type="InterPro" id="IPR009057">
    <property type="entry name" value="Homeodomain-like_sf"/>
</dbReference>
<dbReference type="Gene3D" id="1.10.357.10">
    <property type="entry name" value="Tetracycline Repressor, domain 2"/>
    <property type="match status" value="1"/>
</dbReference>
<accession>A0A4Y3VWZ7</accession>
<dbReference type="GO" id="GO:0003677">
    <property type="term" value="F:DNA binding"/>
    <property type="evidence" value="ECO:0007669"/>
    <property type="project" value="UniProtKB-UniRule"/>
</dbReference>
<dbReference type="InterPro" id="IPR041467">
    <property type="entry name" value="Sco4008_C"/>
</dbReference>
<evidence type="ECO:0000313" key="4">
    <source>
        <dbReference type="EMBL" id="GEC10645.1"/>
    </source>
</evidence>
<organism evidence="4 5">
    <name type="scientific">Streptomyces spinoverrucosus</name>
    <dbReference type="NCBI Taxonomy" id="284043"/>
    <lineage>
        <taxon>Bacteria</taxon>
        <taxon>Bacillati</taxon>
        <taxon>Actinomycetota</taxon>
        <taxon>Actinomycetes</taxon>
        <taxon>Kitasatosporales</taxon>
        <taxon>Streptomycetaceae</taxon>
        <taxon>Streptomyces</taxon>
    </lineage>
</organism>
<dbReference type="InterPro" id="IPR050109">
    <property type="entry name" value="HTH-type_TetR-like_transc_reg"/>
</dbReference>
<dbReference type="GO" id="GO:0006355">
    <property type="term" value="P:regulation of DNA-templated transcription"/>
    <property type="evidence" value="ECO:0007669"/>
    <property type="project" value="UniProtKB-ARBA"/>
</dbReference>
<evidence type="ECO:0000256" key="1">
    <source>
        <dbReference type="ARBA" id="ARBA00023125"/>
    </source>
</evidence>
<dbReference type="Proteomes" id="UP000317881">
    <property type="component" value="Unassembled WGS sequence"/>
</dbReference>